<sequence length="96" mass="10924">MGGARWRGRHARHSTAFHAIAVVVLLCFTMFHVELSARRLVDATALDLTCRVGRATTRNMTRYYVRLFYKTKGGQRMTTIVDAADYILNKYGTPDI</sequence>
<keyword evidence="1" id="KW-1133">Transmembrane helix</keyword>
<protein>
    <submittedName>
        <fullName evidence="2">Uncharacterized protein</fullName>
    </submittedName>
</protein>
<reference evidence="2 3" key="1">
    <citation type="submission" date="2018-09" db="EMBL/GenBank/DDBJ databases">
        <title>Murine metabolic-syndrome-specific gut microbial biobank.</title>
        <authorList>
            <person name="Liu C."/>
        </authorList>
    </citation>
    <scope>NUCLEOTIDE SEQUENCE [LARGE SCALE GENOMIC DNA]</scope>
    <source>
        <strain evidence="2 3">WYJ21-P61</strain>
    </source>
</reference>
<gene>
    <name evidence="2" type="ORF">D7V89_05440</name>
</gene>
<keyword evidence="1" id="KW-0472">Membrane</keyword>
<organism evidence="2 3">
    <name type="scientific">Bifidobacterium pseudolongum</name>
    <dbReference type="NCBI Taxonomy" id="1694"/>
    <lineage>
        <taxon>Bacteria</taxon>
        <taxon>Bacillati</taxon>
        <taxon>Actinomycetota</taxon>
        <taxon>Actinomycetes</taxon>
        <taxon>Bifidobacteriales</taxon>
        <taxon>Bifidobacteriaceae</taxon>
        <taxon>Bifidobacterium</taxon>
    </lineage>
</organism>
<evidence type="ECO:0000313" key="3">
    <source>
        <dbReference type="Proteomes" id="UP000273889"/>
    </source>
</evidence>
<keyword evidence="1" id="KW-0812">Transmembrane</keyword>
<dbReference type="Proteomes" id="UP000273889">
    <property type="component" value="Unassembled WGS sequence"/>
</dbReference>
<comment type="caution">
    <text evidence="2">The sequence shown here is derived from an EMBL/GenBank/DDBJ whole genome shotgun (WGS) entry which is preliminary data.</text>
</comment>
<dbReference type="EMBL" id="RAYV01000005">
    <property type="protein sequence ID" value="RKI87958.1"/>
    <property type="molecule type" value="Genomic_DNA"/>
</dbReference>
<evidence type="ECO:0000256" key="1">
    <source>
        <dbReference type="SAM" id="Phobius"/>
    </source>
</evidence>
<proteinExistence type="predicted"/>
<evidence type="ECO:0000313" key="2">
    <source>
        <dbReference type="EMBL" id="RKI87958.1"/>
    </source>
</evidence>
<dbReference type="AlphaFoldDB" id="A0AB37NWN0"/>
<feature type="transmembrane region" description="Helical" evidence="1">
    <location>
        <begin position="15"/>
        <end position="33"/>
    </location>
</feature>
<name>A0AB37NWN0_9BIFI</name>
<accession>A0AB37NWN0</accession>